<dbReference type="Proteomes" id="UP000479710">
    <property type="component" value="Unassembled WGS sequence"/>
</dbReference>
<dbReference type="EMBL" id="SPHZ02000008">
    <property type="protein sequence ID" value="KAF0903027.1"/>
    <property type="molecule type" value="Genomic_DNA"/>
</dbReference>
<sequence length="60" mass="6511">MTEEKDATDLGDGTHLLHLAGGGEVGMEEDGRGDARQWLGATAYGGRSEQEMMRTTTQER</sequence>
<feature type="region of interest" description="Disordered" evidence="1">
    <location>
        <begin position="1"/>
        <end position="31"/>
    </location>
</feature>
<protein>
    <submittedName>
        <fullName evidence="3">Uncharacterized protein</fullName>
    </submittedName>
</protein>
<proteinExistence type="predicted"/>
<accession>A0A6G1CVH7</accession>
<evidence type="ECO:0000313" key="3">
    <source>
        <dbReference type="EMBL" id="KAF0904101.1"/>
    </source>
</evidence>
<dbReference type="AlphaFoldDB" id="A0A6G1CVH7"/>
<evidence type="ECO:0000256" key="1">
    <source>
        <dbReference type="SAM" id="MobiDB-lite"/>
    </source>
</evidence>
<organism evidence="3 4">
    <name type="scientific">Oryza meyeriana var. granulata</name>
    <dbReference type="NCBI Taxonomy" id="110450"/>
    <lineage>
        <taxon>Eukaryota</taxon>
        <taxon>Viridiplantae</taxon>
        <taxon>Streptophyta</taxon>
        <taxon>Embryophyta</taxon>
        <taxon>Tracheophyta</taxon>
        <taxon>Spermatophyta</taxon>
        <taxon>Magnoliopsida</taxon>
        <taxon>Liliopsida</taxon>
        <taxon>Poales</taxon>
        <taxon>Poaceae</taxon>
        <taxon>BOP clade</taxon>
        <taxon>Oryzoideae</taxon>
        <taxon>Oryzeae</taxon>
        <taxon>Oryzinae</taxon>
        <taxon>Oryza</taxon>
        <taxon>Oryza meyeriana</taxon>
    </lineage>
</organism>
<evidence type="ECO:0000313" key="2">
    <source>
        <dbReference type="EMBL" id="KAF0903027.1"/>
    </source>
</evidence>
<name>A0A6G1CVH7_9ORYZ</name>
<feature type="compositionally biased region" description="Basic and acidic residues" evidence="1">
    <location>
        <begin position="48"/>
        <end position="60"/>
    </location>
</feature>
<gene>
    <name evidence="2" type="ORF">E2562_022650</name>
    <name evidence="3" type="ORF">E2562_031824</name>
</gene>
<reference evidence="3 4" key="1">
    <citation type="submission" date="2019-11" db="EMBL/GenBank/DDBJ databases">
        <title>Whole genome sequence of Oryza granulata.</title>
        <authorList>
            <person name="Li W."/>
        </authorList>
    </citation>
    <scope>NUCLEOTIDE SEQUENCE [LARGE SCALE GENOMIC DNA]</scope>
    <source>
        <strain evidence="4">cv. Menghai</strain>
        <tissue evidence="3">Leaf</tissue>
    </source>
</reference>
<feature type="region of interest" description="Disordered" evidence="1">
    <location>
        <begin position="41"/>
        <end position="60"/>
    </location>
</feature>
<dbReference type="EMBL" id="SPHZ02000008">
    <property type="protein sequence ID" value="KAF0904101.1"/>
    <property type="molecule type" value="Genomic_DNA"/>
</dbReference>
<evidence type="ECO:0000313" key="4">
    <source>
        <dbReference type="Proteomes" id="UP000479710"/>
    </source>
</evidence>
<comment type="caution">
    <text evidence="3">The sequence shown here is derived from an EMBL/GenBank/DDBJ whole genome shotgun (WGS) entry which is preliminary data.</text>
</comment>
<keyword evidence="4" id="KW-1185">Reference proteome</keyword>